<dbReference type="InterPro" id="IPR001387">
    <property type="entry name" value="Cro/C1-type_HTH"/>
</dbReference>
<proteinExistence type="predicted"/>
<dbReference type="AlphaFoldDB" id="A0A6C0QNI0"/>
<dbReference type="GO" id="GO:0003677">
    <property type="term" value="F:DNA binding"/>
    <property type="evidence" value="ECO:0007669"/>
    <property type="project" value="UniProtKB-KW"/>
</dbReference>
<dbReference type="EMBL" id="CP019717">
    <property type="protein sequence ID" value="QHZ50305.1"/>
    <property type="molecule type" value="Genomic_DNA"/>
</dbReference>
<evidence type="ECO:0000259" key="2">
    <source>
        <dbReference type="PROSITE" id="PS50943"/>
    </source>
</evidence>
<evidence type="ECO:0000313" key="3">
    <source>
        <dbReference type="EMBL" id="QHZ50305.1"/>
    </source>
</evidence>
<evidence type="ECO:0000313" key="4">
    <source>
        <dbReference type="Proteomes" id="UP000464330"/>
    </source>
</evidence>
<dbReference type="Proteomes" id="UP000464330">
    <property type="component" value="Chromosome"/>
</dbReference>
<gene>
    <name evidence="3" type="ORF">ERICV_01132</name>
</gene>
<feature type="domain" description="HTH cro/C1-type" evidence="2">
    <location>
        <begin position="7"/>
        <end position="61"/>
    </location>
</feature>
<accession>A0A6C0QNI0</accession>
<protein>
    <submittedName>
        <fullName evidence="3">Helix-turn-helix family protein</fullName>
    </submittedName>
</protein>
<dbReference type="PANTHER" id="PTHR46558:SF11">
    <property type="entry name" value="HTH-TYPE TRANSCRIPTIONAL REGULATOR XRE"/>
    <property type="match status" value="1"/>
</dbReference>
<dbReference type="Gene3D" id="1.10.260.40">
    <property type="entry name" value="lambda repressor-like DNA-binding domains"/>
    <property type="match status" value="1"/>
</dbReference>
<dbReference type="Pfam" id="PF12844">
    <property type="entry name" value="HTH_19"/>
    <property type="match status" value="1"/>
</dbReference>
<name>A0A6C0QNI0_9BACL</name>
<evidence type="ECO:0000256" key="1">
    <source>
        <dbReference type="ARBA" id="ARBA00023125"/>
    </source>
</evidence>
<dbReference type="SUPFAM" id="SSF47413">
    <property type="entry name" value="lambda repressor-like DNA-binding domains"/>
    <property type="match status" value="1"/>
</dbReference>
<dbReference type="PROSITE" id="PS50943">
    <property type="entry name" value="HTH_CROC1"/>
    <property type="match status" value="1"/>
</dbReference>
<keyword evidence="1" id="KW-0238">DNA-binding</keyword>
<dbReference type="RefSeq" id="WP_023482426.1">
    <property type="nucleotide sequence ID" value="NZ_CP019651.1"/>
</dbReference>
<reference evidence="3 4" key="1">
    <citation type="journal article" date="2020" name="Int. J. Med. Microbiol.">
        <title>Discovery of Paenibacillus larvae ERIC V: Phenotypic and genomic comparison to genotypes ERIC I-IV reveal different inventories of virulence factors which correlate with epidemiological prevalences of American Foulbrood.</title>
        <authorList>
            <person name="Beims H."/>
            <person name="Bunk B."/>
            <person name="Erler S."/>
            <person name="Mohr K.I."/>
            <person name="Sproer C."/>
            <person name="Pradella S."/>
            <person name="Gunther G."/>
            <person name="Rohde M."/>
            <person name="von der Ohe W."/>
            <person name="Steinert M."/>
        </authorList>
    </citation>
    <scope>NUCLEOTIDE SEQUENCE [LARGE SCALE GENOMIC DNA]</scope>
    <source>
        <strain evidence="3">Eric_V</strain>
    </source>
</reference>
<dbReference type="SMART" id="SM00530">
    <property type="entry name" value="HTH_XRE"/>
    <property type="match status" value="1"/>
</dbReference>
<dbReference type="InterPro" id="IPR010982">
    <property type="entry name" value="Lambda_DNA-bd_dom_sf"/>
</dbReference>
<organism evidence="3 4">
    <name type="scientific">Paenibacillus larvae subsp. larvae</name>
    <dbReference type="NCBI Taxonomy" id="147375"/>
    <lineage>
        <taxon>Bacteria</taxon>
        <taxon>Bacillati</taxon>
        <taxon>Bacillota</taxon>
        <taxon>Bacilli</taxon>
        <taxon>Bacillales</taxon>
        <taxon>Paenibacillaceae</taxon>
        <taxon>Paenibacillus</taxon>
    </lineage>
</organism>
<dbReference type="CDD" id="cd00093">
    <property type="entry name" value="HTH_XRE"/>
    <property type="match status" value="1"/>
</dbReference>
<dbReference type="PANTHER" id="PTHR46558">
    <property type="entry name" value="TRACRIPTIONAL REGULATORY PROTEIN-RELATED-RELATED"/>
    <property type="match status" value="1"/>
</dbReference>
<sequence length="151" mass="17402">MSIGERIRQRRKLLQITQLEIAEQLKMGRSNFGHIENGRVTPSSSDLQKIADILQTNADYLLGRTDDPSPQGAAAGLKTYPEWATSKDKRDLKKMLQSPDVLYFDGIEFSDEDRAKMLGVMETIFWEAKKMNKEVNRKSREKKNNRNNKEL</sequence>